<feature type="signal peptide" evidence="1">
    <location>
        <begin position="1"/>
        <end position="23"/>
    </location>
</feature>
<feature type="chain" id="PRO_5002257908" description="EB domain-containing protein" evidence="1">
    <location>
        <begin position="24"/>
        <end position="142"/>
    </location>
</feature>
<evidence type="ECO:0000256" key="1">
    <source>
        <dbReference type="SAM" id="SignalP"/>
    </source>
</evidence>
<sequence>MTSKITFFLLLALVFACATMVSGQFKHCTTIRDCTIKLLCKIGERGQCVDNQCKCAPAPPIHGQPCRNTNDCDATMCLGNNKCNNSECFDSENSSLHRFKRLPKYILQDWADRTMRTQSMHMCTIHGQPCRVTQDCYAIIVI</sequence>
<evidence type="ECO:0008006" key="4">
    <source>
        <dbReference type="Google" id="ProtNLM"/>
    </source>
</evidence>
<keyword evidence="3" id="KW-1185">Reference proteome</keyword>
<protein>
    <recommendedName>
        <fullName evidence="4">EB domain-containing protein</fullName>
    </recommendedName>
</protein>
<dbReference type="Proteomes" id="UP000032141">
    <property type="component" value="Chromosome C2"/>
</dbReference>
<proteinExistence type="predicted"/>
<organism evidence="2 3">
    <name type="scientific">Brassica oleracea var. oleracea</name>
    <dbReference type="NCBI Taxonomy" id="109376"/>
    <lineage>
        <taxon>Eukaryota</taxon>
        <taxon>Viridiplantae</taxon>
        <taxon>Streptophyta</taxon>
        <taxon>Embryophyta</taxon>
        <taxon>Tracheophyta</taxon>
        <taxon>Spermatophyta</taxon>
        <taxon>Magnoliopsida</taxon>
        <taxon>eudicotyledons</taxon>
        <taxon>Gunneridae</taxon>
        <taxon>Pentapetalae</taxon>
        <taxon>rosids</taxon>
        <taxon>malvids</taxon>
        <taxon>Brassicales</taxon>
        <taxon>Brassicaceae</taxon>
        <taxon>Brassiceae</taxon>
        <taxon>Brassica</taxon>
    </lineage>
</organism>
<dbReference type="AlphaFoldDB" id="A0A0D3AUU8"/>
<accession>A0A0D3AUU8</accession>
<reference evidence="2" key="2">
    <citation type="submission" date="2015-03" db="UniProtKB">
        <authorList>
            <consortium name="EnsemblPlants"/>
        </authorList>
    </citation>
    <scope>IDENTIFICATION</scope>
</reference>
<keyword evidence="1" id="KW-0732">Signal</keyword>
<evidence type="ECO:0000313" key="3">
    <source>
        <dbReference type="Proteomes" id="UP000032141"/>
    </source>
</evidence>
<dbReference type="EnsemblPlants" id="Bo2g131990.1">
    <property type="protein sequence ID" value="Bo2g131990.1"/>
    <property type="gene ID" value="Bo2g131990"/>
</dbReference>
<evidence type="ECO:0000313" key="2">
    <source>
        <dbReference type="EnsemblPlants" id="Bo2g131990.1"/>
    </source>
</evidence>
<dbReference type="Gramene" id="Bo2g131990.1">
    <property type="protein sequence ID" value="Bo2g131990.1"/>
    <property type="gene ID" value="Bo2g131990"/>
</dbReference>
<dbReference type="PROSITE" id="PS51257">
    <property type="entry name" value="PROKAR_LIPOPROTEIN"/>
    <property type="match status" value="1"/>
</dbReference>
<reference evidence="2 3" key="1">
    <citation type="journal article" date="2014" name="Genome Biol.">
        <title>Transcriptome and methylome profiling reveals relics of genome dominance in the mesopolyploid Brassica oleracea.</title>
        <authorList>
            <person name="Parkin I.A."/>
            <person name="Koh C."/>
            <person name="Tang H."/>
            <person name="Robinson S.J."/>
            <person name="Kagale S."/>
            <person name="Clarke W.E."/>
            <person name="Town C.D."/>
            <person name="Nixon J."/>
            <person name="Krishnakumar V."/>
            <person name="Bidwell S.L."/>
            <person name="Denoeud F."/>
            <person name="Belcram H."/>
            <person name="Links M.G."/>
            <person name="Just J."/>
            <person name="Clarke C."/>
            <person name="Bender T."/>
            <person name="Huebert T."/>
            <person name="Mason A.S."/>
            <person name="Pires J.C."/>
            <person name="Barker G."/>
            <person name="Moore J."/>
            <person name="Walley P.G."/>
            <person name="Manoli S."/>
            <person name="Batley J."/>
            <person name="Edwards D."/>
            <person name="Nelson M.N."/>
            <person name="Wang X."/>
            <person name="Paterson A.H."/>
            <person name="King G."/>
            <person name="Bancroft I."/>
            <person name="Chalhoub B."/>
            <person name="Sharpe A.G."/>
        </authorList>
    </citation>
    <scope>NUCLEOTIDE SEQUENCE</scope>
    <source>
        <strain evidence="2 3">cv. TO1000</strain>
    </source>
</reference>
<dbReference type="HOGENOM" id="CLU_1818482_0_0_1"/>
<name>A0A0D3AUU8_BRAOL</name>